<dbReference type="Proteomes" id="UP000051952">
    <property type="component" value="Unassembled WGS sequence"/>
</dbReference>
<evidence type="ECO:0000256" key="5">
    <source>
        <dbReference type="ARBA" id="ARBA00023002"/>
    </source>
</evidence>
<sequence length="248" mass="25575">MQCRVHLVPAASATTETLAAHIASLNACSSVDGIIAQLPFPSHICRRTILSDISPSKDVDGMHPLNVAAAFDSAEAPFIPCTALGVRILLDQYGISTAGKHAVVVGRGPIAGRSIAVALGHSDATVTICHKQTQNLGAITSSAELLVSATGCASLITPRHVRPGAVVIDVGAAFDASGRLVGDVESQVAEVAGAITPVPGGVGPMTVVGLLLNTFTAYTRNNNVNRYVDSLRFCSLRRGGAFTSLQKQ</sequence>
<feature type="domain" description="Tetrahydrofolate dehydrogenase/cyclohydrolase catalytic" evidence="7">
    <location>
        <begin position="3"/>
        <end position="60"/>
    </location>
</feature>
<dbReference type="GO" id="GO:0035999">
    <property type="term" value="P:tetrahydrofolate interconversion"/>
    <property type="evidence" value="ECO:0007669"/>
    <property type="project" value="TreeGrafter"/>
</dbReference>
<dbReference type="InterPro" id="IPR020630">
    <property type="entry name" value="THF_DH/CycHdrlase_cat_dom"/>
</dbReference>
<dbReference type="GO" id="GO:0005829">
    <property type="term" value="C:cytosol"/>
    <property type="evidence" value="ECO:0007669"/>
    <property type="project" value="TreeGrafter"/>
</dbReference>
<keyword evidence="2" id="KW-0554">One-carbon metabolism</keyword>
<keyword evidence="5" id="KW-0560">Oxidoreductase</keyword>
<dbReference type="Gene3D" id="3.40.50.10860">
    <property type="entry name" value="Leucine Dehydrogenase, chain A, domain 1"/>
    <property type="match status" value="1"/>
</dbReference>
<dbReference type="PROSITE" id="PS00767">
    <property type="entry name" value="THF_DHG_CYH_2"/>
    <property type="match status" value="1"/>
</dbReference>
<reference evidence="10" key="1">
    <citation type="submission" date="2015-09" db="EMBL/GenBank/DDBJ databases">
        <authorList>
            <consortium name="Pathogen Informatics"/>
        </authorList>
    </citation>
    <scope>NUCLEOTIDE SEQUENCE [LARGE SCALE GENOMIC DNA]</scope>
    <source>
        <strain evidence="10">Lake Konstanz</strain>
    </source>
</reference>
<evidence type="ECO:0000256" key="2">
    <source>
        <dbReference type="ARBA" id="ARBA00022563"/>
    </source>
</evidence>
<evidence type="ECO:0000256" key="4">
    <source>
        <dbReference type="ARBA" id="ARBA00022857"/>
    </source>
</evidence>
<evidence type="ECO:0000256" key="3">
    <source>
        <dbReference type="ARBA" id="ARBA00022801"/>
    </source>
</evidence>
<name>A0A0S4J4J5_BODSA</name>
<dbReference type="OMA" id="CKHTDIQ"/>
<dbReference type="Pfam" id="PF02882">
    <property type="entry name" value="THF_DHG_CYH_C"/>
    <property type="match status" value="1"/>
</dbReference>
<keyword evidence="10" id="KW-1185">Reference proteome</keyword>
<dbReference type="PRINTS" id="PR00085">
    <property type="entry name" value="THFDHDRGNASE"/>
</dbReference>
<dbReference type="VEuPathDB" id="TriTrypDB:BSAL_80195"/>
<dbReference type="Gene3D" id="3.40.50.720">
    <property type="entry name" value="NAD(P)-binding Rossmann-like Domain"/>
    <property type="match status" value="1"/>
</dbReference>
<dbReference type="GO" id="GO:0004477">
    <property type="term" value="F:methenyltetrahydrofolate cyclohydrolase activity"/>
    <property type="evidence" value="ECO:0007669"/>
    <property type="project" value="TreeGrafter"/>
</dbReference>
<dbReference type="PANTHER" id="PTHR48099">
    <property type="entry name" value="C-1-TETRAHYDROFOLATE SYNTHASE, CYTOPLASMIC-RELATED"/>
    <property type="match status" value="1"/>
</dbReference>
<dbReference type="Pfam" id="PF00763">
    <property type="entry name" value="THF_DHG_CYH"/>
    <property type="match status" value="1"/>
</dbReference>
<dbReference type="AlphaFoldDB" id="A0A0S4J4J5"/>
<evidence type="ECO:0000256" key="1">
    <source>
        <dbReference type="ARBA" id="ARBA00004777"/>
    </source>
</evidence>
<dbReference type="InterPro" id="IPR000672">
    <property type="entry name" value="THF_DH/CycHdrlase"/>
</dbReference>
<dbReference type="SUPFAM" id="SSF51735">
    <property type="entry name" value="NAD(P)-binding Rossmann-fold domains"/>
    <property type="match status" value="1"/>
</dbReference>
<dbReference type="OrthoDB" id="5126881at2759"/>
<evidence type="ECO:0000256" key="6">
    <source>
        <dbReference type="ARBA" id="ARBA00023268"/>
    </source>
</evidence>
<feature type="domain" description="Tetrahydrofolate dehydrogenase/cyclohydrolase NAD(P)-binding" evidence="8">
    <location>
        <begin position="80"/>
        <end position="221"/>
    </location>
</feature>
<dbReference type="InterPro" id="IPR020867">
    <property type="entry name" value="THF_DH/CycHdrlase_CS"/>
</dbReference>
<dbReference type="PANTHER" id="PTHR48099:SF5">
    <property type="entry name" value="C-1-TETRAHYDROFOLATE SYNTHASE, CYTOPLASMIC"/>
    <property type="match status" value="1"/>
</dbReference>
<keyword evidence="3 9" id="KW-0378">Hydrolase</keyword>
<dbReference type="InterPro" id="IPR020631">
    <property type="entry name" value="THF_DH/CycHdrlase_NAD-bd_dom"/>
</dbReference>
<gene>
    <name evidence="9" type="ORF">BSAL_80195</name>
</gene>
<dbReference type="SUPFAM" id="SSF53223">
    <property type="entry name" value="Aminoacid dehydrogenase-like, N-terminal domain"/>
    <property type="match status" value="1"/>
</dbReference>
<organism evidence="9 10">
    <name type="scientific">Bodo saltans</name>
    <name type="common">Flagellated protozoan</name>
    <dbReference type="NCBI Taxonomy" id="75058"/>
    <lineage>
        <taxon>Eukaryota</taxon>
        <taxon>Discoba</taxon>
        <taxon>Euglenozoa</taxon>
        <taxon>Kinetoplastea</taxon>
        <taxon>Metakinetoplastina</taxon>
        <taxon>Eubodonida</taxon>
        <taxon>Bodonidae</taxon>
        <taxon>Bodo</taxon>
    </lineage>
</organism>
<evidence type="ECO:0000313" key="10">
    <source>
        <dbReference type="Proteomes" id="UP000051952"/>
    </source>
</evidence>
<comment type="pathway">
    <text evidence="1">One-carbon metabolism; tetrahydrofolate interconversion.</text>
</comment>
<accession>A0A0S4J4J5</accession>
<dbReference type="CDD" id="cd01080">
    <property type="entry name" value="NAD_bind_m-THF_DH_Cyclohyd"/>
    <property type="match status" value="1"/>
</dbReference>
<proteinExistence type="predicted"/>
<dbReference type="GO" id="GO:0004488">
    <property type="term" value="F:methylenetetrahydrofolate dehydrogenase (NADP+) activity"/>
    <property type="evidence" value="ECO:0007669"/>
    <property type="project" value="InterPro"/>
</dbReference>
<protein>
    <submittedName>
        <fullName evidence="9">Tetrahydrofolate dehydrogenase/cyclohydrolase, putative</fullName>
    </submittedName>
</protein>
<keyword evidence="6" id="KW-0511">Multifunctional enzyme</keyword>
<dbReference type="EMBL" id="CYKH01000841">
    <property type="protein sequence ID" value="CUG49547.1"/>
    <property type="molecule type" value="Genomic_DNA"/>
</dbReference>
<dbReference type="InterPro" id="IPR046346">
    <property type="entry name" value="Aminoacid_DH-like_N_sf"/>
</dbReference>
<keyword evidence="4" id="KW-0521">NADP</keyword>
<dbReference type="InterPro" id="IPR036291">
    <property type="entry name" value="NAD(P)-bd_dom_sf"/>
</dbReference>
<evidence type="ECO:0000259" key="8">
    <source>
        <dbReference type="Pfam" id="PF02882"/>
    </source>
</evidence>
<evidence type="ECO:0000259" key="7">
    <source>
        <dbReference type="Pfam" id="PF00763"/>
    </source>
</evidence>
<evidence type="ECO:0000313" key="9">
    <source>
        <dbReference type="EMBL" id="CUG49547.1"/>
    </source>
</evidence>